<sequence length="110" mass="12737">MKNLFATTEASSRKQEQDRIVNYIKQHVELTNGDQIKKVEFIDFQKNEMTGTWGISTKINEQFSISFSEDRIGGKLRALGYQPNEIGFSKDINSNNQNINDIEVIYMKKE</sequence>
<evidence type="ECO:0000313" key="1">
    <source>
        <dbReference type="EMBL" id="OCM71684.1"/>
    </source>
</evidence>
<gene>
    <name evidence="1" type="ORF">AX245_08935</name>
    <name evidence="2" type="ORF">C4618_12470</name>
</gene>
<organism evidence="2 4">
    <name type="scientific">Streptococcus agalactiae</name>
    <dbReference type="NCBI Taxonomy" id="1311"/>
    <lineage>
        <taxon>Bacteria</taxon>
        <taxon>Bacillati</taxon>
        <taxon>Bacillota</taxon>
        <taxon>Bacilli</taxon>
        <taxon>Lactobacillales</taxon>
        <taxon>Streptococcaceae</taxon>
        <taxon>Streptococcus</taxon>
    </lineage>
</organism>
<dbReference type="EMBL" id="QHGZ01000246">
    <property type="protein sequence ID" value="RDY75784.1"/>
    <property type="molecule type" value="Genomic_DNA"/>
</dbReference>
<dbReference type="EMBL" id="MAWT01000017">
    <property type="protein sequence ID" value="OCM71684.1"/>
    <property type="molecule type" value="Genomic_DNA"/>
</dbReference>
<reference evidence="2 4" key="2">
    <citation type="journal article" date="2018" name="Emerg. Microbes Infect.">
        <title>Phenotypic and molecular analysis of nontypeable Group B streptococci: identification of cps2a and hybrid cps2a/cps5 Group B streptococcal capsule gene clusters.</title>
        <authorList>
            <person name="Alhhazmi A."/>
            <person name="Tyrrell G.J."/>
        </authorList>
    </citation>
    <scope>NUCLEOTIDE SEQUENCE [LARGE SCALE GENOMIC DNA]</scope>
    <source>
        <strain evidence="2 4">PLGBS17</strain>
    </source>
</reference>
<dbReference type="AlphaFoldDB" id="A0A076YVE0"/>
<name>A0A076YVE0_STRAG</name>
<evidence type="ECO:0000313" key="3">
    <source>
        <dbReference type="Proteomes" id="UP000093122"/>
    </source>
</evidence>
<reference evidence="1 3" key="1">
    <citation type="journal article" date="2016" name="Sci. Rep.">
        <title>Serotype IV Streptococcus agalactiae ST-452 has arisen from large genomic recombination events between CC23 and the hypervirulent CC17 lineages.</title>
        <authorList>
            <person name="Campisi E."/>
            <person name="Rinaudo C.D."/>
            <person name="Donati C."/>
            <person name="Barucco M."/>
            <person name="Torricelli G."/>
            <person name="Edwards M.S."/>
            <person name="Baker C.J."/>
            <person name="Margarit I."/>
            <person name="Rosini R."/>
        </authorList>
    </citation>
    <scope>NUCLEOTIDE SEQUENCE [LARGE SCALE GENOMIC DNA]</scope>
    <source>
        <strain evidence="1 3">CZ-PW-140</strain>
    </source>
</reference>
<protein>
    <submittedName>
        <fullName evidence="2">Uncharacterized protein</fullName>
    </submittedName>
</protein>
<dbReference type="KEGG" id="sage:EN72_10565"/>
<accession>A0A076YVE0</accession>
<comment type="caution">
    <text evidence="2">The sequence shown here is derived from an EMBL/GenBank/DDBJ whole genome shotgun (WGS) entry which is preliminary data.</text>
</comment>
<evidence type="ECO:0000313" key="4">
    <source>
        <dbReference type="Proteomes" id="UP000256718"/>
    </source>
</evidence>
<dbReference type="RefSeq" id="WP_000792756.1">
    <property type="nucleotide sequence ID" value="NZ_CABFMI010000013.1"/>
</dbReference>
<evidence type="ECO:0000313" key="2">
    <source>
        <dbReference type="EMBL" id="RDY75784.1"/>
    </source>
</evidence>
<dbReference type="Proteomes" id="UP000256718">
    <property type="component" value="Unassembled WGS sequence"/>
</dbReference>
<proteinExistence type="predicted"/>
<dbReference type="Proteomes" id="UP000093122">
    <property type="component" value="Unassembled WGS sequence"/>
</dbReference>